<sequence>MSEFCIYTNNARLFYKITKKFKEESIKFSAIDSFEHLNPKYRVLLTTKEDLEKYNPTIPSFITLLKVNSDQSLDEIVLLTKQKLKFINKFNDLIIAIDPGSMTSGVAVFLDDIFIYSRDFYNISHLLNYIQIVFSTFQDHQKTIKLGNGNSEITGYFLDKLYTIQIPENNIQYLLVDEYGSSHYKGNGSSSLLSKHENAAILIGRRKGVLLTSSLLK</sequence>
<evidence type="ECO:0000313" key="1">
    <source>
        <dbReference type="EMBL" id="QEE15377.1"/>
    </source>
</evidence>
<dbReference type="AlphaFoldDB" id="A0A5B9D963"/>
<reference evidence="1 2" key="1">
    <citation type="journal article" date="2020" name="Nature">
        <title>Isolation of an archaeon at the prokaryote-eukaryote interface.</title>
        <authorList>
            <person name="Imachi H."/>
            <person name="Nobu M.K."/>
            <person name="Nakahara N."/>
            <person name="Morono Y."/>
            <person name="Ogawara M."/>
            <person name="Takaki Y."/>
            <person name="Takano Y."/>
            <person name="Uematsu K."/>
            <person name="Ikuta T."/>
            <person name="Ito M."/>
            <person name="Matsui Y."/>
            <person name="Miyazaki M."/>
            <person name="Murata K."/>
            <person name="Saito Y."/>
            <person name="Sakai S."/>
            <person name="Song C."/>
            <person name="Tasumi E."/>
            <person name="Yamanaka Y."/>
            <person name="Yamaguchi T."/>
            <person name="Kamagata Y."/>
            <person name="Tamaki H."/>
            <person name="Takai K."/>
        </authorList>
    </citation>
    <scope>NUCLEOTIDE SEQUENCE [LARGE SCALE GENOMIC DNA]</scope>
    <source>
        <strain evidence="1 2">MK-D1</strain>
    </source>
</reference>
<accession>A0A5B9D963</accession>
<reference evidence="1 2" key="2">
    <citation type="journal article" date="2024" name="Int. J. Syst. Evol. Microbiol.">
        <title>Promethearchaeum syntrophicum gen. nov., sp. nov., an anaerobic, obligately syntrophic archaeon, the first isolate of the lineage 'Asgard' archaea, and proposal of the new archaeal phylum Promethearchaeota phyl. nov. and kingdom Promethearchaeati regn. nov.</title>
        <authorList>
            <person name="Imachi H."/>
            <person name="Nobu M.K."/>
            <person name="Kato S."/>
            <person name="Takaki Y."/>
            <person name="Miyazaki M."/>
            <person name="Miyata M."/>
            <person name="Ogawara M."/>
            <person name="Saito Y."/>
            <person name="Sakai S."/>
            <person name="Tahara Y.O."/>
            <person name="Takano Y."/>
            <person name="Tasumi E."/>
            <person name="Uematsu K."/>
            <person name="Yoshimura T."/>
            <person name="Itoh T."/>
            <person name="Ohkuma M."/>
            <person name="Takai K."/>
        </authorList>
    </citation>
    <scope>NUCLEOTIDE SEQUENCE [LARGE SCALE GENOMIC DNA]</scope>
    <source>
        <strain evidence="1 2">MK-D1</strain>
    </source>
</reference>
<name>A0A5B9D963_9ARCH</name>
<dbReference type="RefSeq" id="WP_147662288.1">
    <property type="nucleotide sequence ID" value="NZ_CP042905.2"/>
</dbReference>
<evidence type="ECO:0000313" key="2">
    <source>
        <dbReference type="Proteomes" id="UP000321408"/>
    </source>
</evidence>
<gene>
    <name evidence="1" type="ORF">DSAG12_01202</name>
</gene>
<dbReference type="EMBL" id="CP042905">
    <property type="protein sequence ID" value="QEE15377.1"/>
    <property type="molecule type" value="Genomic_DNA"/>
</dbReference>
<dbReference type="GeneID" id="41329197"/>
<dbReference type="Proteomes" id="UP000321408">
    <property type="component" value="Chromosome"/>
</dbReference>
<keyword evidence="2" id="KW-1185">Reference proteome</keyword>
<proteinExistence type="predicted"/>
<organism evidence="1 2">
    <name type="scientific">Promethearchaeum syntrophicum</name>
    <dbReference type="NCBI Taxonomy" id="2594042"/>
    <lineage>
        <taxon>Archaea</taxon>
        <taxon>Promethearchaeati</taxon>
        <taxon>Promethearchaeota</taxon>
        <taxon>Promethearchaeia</taxon>
        <taxon>Promethearchaeales</taxon>
        <taxon>Promethearchaeaceae</taxon>
        <taxon>Promethearchaeum</taxon>
    </lineage>
</organism>
<dbReference type="KEGG" id="psyt:DSAG12_01202"/>
<protein>
    <submittedName>
        <fullName evidence="1">Uncharacterized protein</fullName>
    </submittedName>
</protein>